<accession>A0ACC2WF11</accession>
<reference evidence="1" key="1">
    <citation type="submission" date="2023-04" db="EMBL/GenBank/DDBJ databases">
        <title>Draft Genome sequencing of Naganishia species isolated from polar environments using Oxford Nanopore Technology.</title>
        <authorList>
            <person name="Leo P."/>
            <person name="Venkateswaran K."/>
        </authorList>
    </citation>
    <scope>NUCLEOTIDE SEQUENCE</scope>
    <source>
        <strain evidence="1">MNA-CCFEE 5261</strain>
    </source>
</reference>
<keyword evidence="2" id="KW-1185">Reference proteome</keyword>
<comment type="caution">
    <text evidence="1">The sequence shown here is derived from an EMBL/GenBank/DDBJ whole genome shotgun (WGS) entry which is preliminary data.</text>
</comment>
<proteinExistence type="predicted"/>
<protein>
    <submittedName>
        <fullName evidence="1">Uncharacterized protein</fullName>
    </submittedName>
</protein>
<evidence type="ECO:0000313" key="1">
    <source>
        <dbReference type="EMBL" id="KAJ9109651.1"/>
    </source>
</evidence>
<name>A0ACC2WF11_9TREE</name>
<dbReference type="Proteomes" id="UP001241377">
    <property type="component" value="Unassembled WGS sequence"/>
</dbReference>
<dbReference type="EMBL" id="JASBWR010000017">
    <property type="protein sequence ID" value="KAJ9109651.1"/>
    <property type="molecule type" value="Genomic_DNA"/>
</dbReference>
<organism evidence="1 2">
    <name type="scientific">Naganishia cerealis</name>
    <dbReference type="NCBI Taxonomy" id="610337"/>
    <lineage>
        <taxon>Eukaryota</taxon>
        <taxon>Fungi</taxon>
        <taxon>Dikarya</taxon>
        <taxon>Basidiomycota</taxon>
        <taxon>Agaricomycotina</taxon>
        <taxon>Tremellomycetes</taxon>
        <taxon>Filobasidiales</taxon>
        <taxon>Filobasidiaceae</taxon>
        <taxon>Naganishia</taxon>
    </lineage>
</organism>
<sequence>MSIYEALASVFTRDPIETTQNDQKIPIDYDSKPWKNNPQYFKKVYISPLATIKMAVHANAGGSIEVMGMITGSIVRNGIIVNDVYPLPVEGTETRVNAQAEGYEYMVQYLECLKQVGRKEHIVGWYHSHPGYGCWLSGIDVATQSLNQNFQDPYLAVVVDPFKTVKQGKVEIGAFRTFPENYKHEGEGKELGVHSDRYYPLEVEISRSQVDTKIIDNIINESWQSFLSQTNSQIAIELEKLHKRIDVIVDQFRKLEVQHPRAFEISRRFDTQFEEMINEKLQESRSRQKEDSDESSSDMEEDSEADSSSRRSYNSDETPDQIDEPRHRKRANVEERSQQKRLLSRLQRKAGIDAYKSTGNGMGALVHMASAVGMSQVQQLATIELQEKIFLSI</sequence>
<evidence type="ECO:0000313" key="2">
    <source>
        <dbReference type="Proteomes" id="UP001241377"/>
    </source>
</evidence>
<gene>
    <name evidence="1" type="ORF">QFC19_002092</name>
</gene>